<feature type="domain" description="EDRF1 TPR repeats region" evidence="2">
    <location>
        <begin position="22"/>
        <end position="243"/>
    </location>
</feature>
<keyword evidence="4" id="KW-1185">Reference proteome</keyword>
<feature type="compositionally biased region" description="Basic and acidic residues" evidence="1">
    <location>
        <begin position="239"/>
        <end position="259"/>
    </location>
</feature>
<dbReference type="PANTHER" id="PTHR15000">
    <property type="entry name" value="ERYTHROID DIFFERENTIATION-RELATED FACTOR 1"/>
    <property type="match status" value="1"/>
</dbReference>
<sequence length="294" mass="33648">MKLDWCVNKHAYYVYSCSDSKPSTFEQLCKGSYRWFETGVKFFEEVSDSTNVALVNCNMGRLMRLWAQSYASRGSMGPDAEFSTKEKNYFLKAAECYKRGLKILGNKSGQVALWDSITWDLCSTYFNMACQMQDRPPVSPNLAEIEKDVLKFMSNAWALCDTKETSSRQHLYQDRVVTIHLRLALMNHNSMRNQNTKTFAKLHYNKAIKLFEKMDSPGELLRKELERVALLLEHQVENQGREREALQDEALPHVPERRNVRGGGHMTKLACSFQAPEPEPDGAATHETCTHGSV</sequence>
<dbReference type="GeneID" id="115919843"/>
<dbReference type="AlphaFoldDB" id="A0A7M7N2B3"/>
<dbReference type="KEGG" id="spu:115919843"/>
<dbReference type="PANTHER" id="PTHR15000:SF1">
    <property type="entry name" value="ERYTHROID DIFFERENTIATION-RELATED FACTOR 1"/>
    <property type="match status" value="1"/>
</dbReference>
<evidence type="ECO:0000256" key="1">
    <source>
        <dbReference type="SAM" id="MobiDB-lite"/>
    </source>
</evidence>
<dbReference type="Proteomes" id="UP000007110">
    <property type="component" value="Unassembled WGS sequence"/>
</dbReference>
<dbReference type="InterPro" id="IPR056583">
    <property type="entry name" value="EDRF1_TPR"/>
</dbReference>
<name>A0A7M7N2B3_STRPU</name>
<reference evidence="3" key="2">
    <citation type="submission" date="2021-01" db="UniProtKB">
        <authorList>
            <consortium name="EnsemblMetazoa"/>
        </authorList>
    </citation>
    <scope>IDENTIFICATION</scope>
</reference>
<feature type="region of interest" description="Disordered" evidence="1">
    <location>
        <begin position="239"/>
        <end position="263"/>
    </location>
</feature>
<evidence type="ECO:0000313" key="4">
    <source>
        <dbReference type="Proteomes" id="UP000007110"/>
    </source>
</evidence>
<accession>A0A7M7N2B3</accession>
<evidence type="ECO:0000313" key="3">
    <source>
        <dbReference type="EnsemblMetazoa" id="XP_030830138"/>
    </source>
</evidence>
<evidence type="ECO:0000259" key="2">
    <source>
        <dbReference type="Pfam" id="PF23723"/>
    </source>
</evidence>
<protein>
    <recommendedName>
        <fullName evidence="2">EDRF1 TPR repeats region domain-containing protein</fullName>
    </recommendedName>
</protein>
<dbReference type="EnsemblMetazoa" id="XM_030974278">
    <property type="protein sequence ID" value="XP_030830138"/>
    <property type="gene ID" value="LOC115919843"/>
</dbReference>
<dbReference type="OrthoDB" id="419432at2759"/>
<dbReference type="InParanoid" id="A0A7M7N2B3"/>
<dbReference type="RefSeq" id="XP_030830138.1">
    <property type="nucleotide sequence ID" value="XM_030974278.1"/>
</dbReference>
<organism evidence="3 4">
    <name type="scientific">Strongylocentrotus purpuratus</name>
    <name type="common">Purple sea urchin</name>
    <dbReference type="NCBI Taxonomy" id="7668"/>
    <lineage>
        <taxon>Eukaryota</taxon>
        <taxon>Metazoa</taxon>
        <taxon>Echinodermata</taxon>
        <taxon>Eleutherozoa</taxon>
        <taxon>Echinozoa</taxon>
        <taxon>Echinoidea</taxon>
        <taxon>Euechinoidea</taxon>
        <taxon>Echinacea</taxon>
        <taxon>Camarodonta</taxon>
        <taxon>Echinidea</taxon>
        <taxon>Strongylocentrotidae</taxon>
        <taxon>Strongylocentrotus</taxon>
    </lineage>
</organism>
<reference evidence="4" key="1">
    <citation type="submission" date="2015-02" db="EMBL/GenBank/DDBJ databases">
        <title>Genome sequencing for Strongylocentrotus purpuratus.</title>
        <authorList>
            <person name="Murali S."/>
            <person name="Liu Y."/>
            <person name="Vee V."/>
            <person name="English A."/>
            <person name="Wang M."/>
            <person name="Skinner E."/>
            <person name="Han Y."/>
            <person name="Muzny D.M."/>
            <person name="Worley K.C."/>
            <person name="Gibbs R.A."/>
        </authorList>
    </citation>
    <scope>NUCLEOTIDE SEQUENCE</scope>
</reference>
<dbReference type="Pfam" id="PF23723">
    <property type="entry name" value="TPR_EDRF1"/>
    <property type="match status" value="1"/>
</dbReference>
<proteinExistence type="predicted"/>